<reference evidence="3" key="1">
    <citation type="submission" date="2022-11" db="UniProtKB">
        <authorList>
            <consortium name="WormBaseParasite"/>
        </authorList>
    </citation>
    <scope>IDENTIFICATION</scope>
</reference>
<dbReference type="Proteomes" id="UP000887540">
    <property type="component" value="Unplaced"/>
</dbReference>
<keyword evidence="1" id="KW-1133">Transmembrane helix</keyword>
<protein>
    <submittedName>
        <fullName evidence="3">Uncharacterized protein</fullName>
    </submittedName>
</protein>
<evidence type="ECO:0000256" key="1">
    <source>
        <dbReference type="SAM" id="Phobius"/>
    </source>
</evidence>
<evidence type="ECO:0000313" key="2">
    <source>
        <dbReference type="Proteomes" id="UP000887540"/>
    </source>
</evidence>
<name>A0A914E3T8_9BILA</name>
<keyword evidence="1" id="KW-0472">Membrane</keyword>
<feature type="transmembrane region" description="Helical" evidence="1">
    <location>
        <begin position="12"/>
        <end position="29"/>
    </location>
</feature>
<keyword evidence="1" id="KW-0812">Transmembrane</keyword>
<organism evidence="2 3">
    <name type="scientific">Acrobeloides nanus</name>
    <dbReference type="NCBI Taxonomy" id="290746"/>
    <lineage>
        <taxon>Eukaryota</taxon>
        <taxon>Metazoa</taxon>
        <taxon>Ecdysozoa</taxon>
        <taxon>Nematoda</taxon>
        <taxon>Chromadorea</taxon>
        <taxon>Rhabditida</taxon>
        <taxon>Tylenchina</taxon>
        <taxon>Cephalobomorpha</taxon>
        <taxon>Cephaloboidea</taxon>
        <taxon>Cephalobidae</taxon>
        <taxon>Acrobeloides</taxon>
    </lineage>
</organism>
<dbReference type="AlphaFoldDB" id="A0A914E3T8"/>
<proteinExistence type="predicted"/>
<sequence length="122" mass="13842">MFSVWSLMNYYGVLPQIVGIVTSILIIVGDRSEKAWMYIPYLVLTACGILGSILLSIYLLVIAIVLPDYELEDYEDWPESGKFYTNFENRSQRKVGEGFTSMSGPLGFRSLFKNGIFLVKHS</sequence>
<feature type="transmembrane region" description="Helical" evidence="1">
    <location>
        <begin position="41"/>
        <end position="66"/>
    </location>
</feature>
<dbReference type="WBParaSite" id="ACRNAN_scaffold5434.g10133.t1">
    <property type="protein sequence ID" value="ACRNAN_scaffold5434.g10133.t1"/>
    <property type="gene ID" value="ACRNAN_scaffold5434.g10133"/>
</dbReference>
<accession>A0A914E3T8</accession>
<keyword evidence="2" id="KW-1185">Reference proteome</keyword>
<evidence type="ECO:0000313" key="3">
    <source>
        <dbReference type="WBParaSite" id="ACRNAN_scaffold5434.g10133.t1"/>
    </source>
</evidence>